<proteinExistence type="predicted"/>
<dbReference type="AlphaFoldDB" id="A0AAV7W3Q5"/>
<evidence type="ECO:0000313" key="1">
    <source>
        <dbReference type="EMBL" id="KAJ1207182.1"/>
    </source>
</evidence>
<dbReference type="EMBL" id="JANPWB010000002">
    <property type="protein sequence ID" value="KAJ1207182.1"/>
    <property type="molecule type" value="Genomic_DNA"/>
</dbReference>
<keyword evidence="2" id="KW-1185">Reference proteome</keyword>
<name>A0AAV7W3Q5_PLEWA</name>
<organism evidence="1 2">
    <name type="scientific">Pleurodeles waltl</name>
    <name type="common">Iberian ribbed newt</name>
    <dbReference type="NCBI Taxonomy" id="8319"/>
    <lineage>
        <taxon>Eukaryota</taxon>
        <taxon>Metazoa</taxon>
        <taxon>Chordata</taxon>
        <taxon>Craniata</taxon>
        <taxon>Vertebrata</taxon>
        <taxon>Euteleostomi</taxon>
        <taxon>Amphibia</taxon>
        <taxon>Batrachia</taxon>
        <taxon>Caudata</taxon>
        <taxon>Salamandroidea</taxon>
        <taxon>Salamandridae</taxon>
        <taxon>Pleurodelinae</taxon>
        <taxon>Pleurodeles</taxon>
    </lineage>
</organism>
<evidence type="ECO:0000313" key="2">
    <source>
        <dbReference type="Proteomes" id="UP001066276"/>
    </source>
</evidence>
<reference evidence="1" key="1">
    <citation type="journal article" date="2022" name="bioRxiv">
        <title>Sequencing and chromosome-scale assembly of the giantPleurodeles waltlgenome.</title>
        <authorList>
            <person name="Brown T."/>
            <person name="Elewa A."/>
            <person name="Iarovenko S."/>
            <person name="Subramanian E."/>
            <person name="Araus A.J."/>
            <person name="Petzold A."/>
            <person name="Susuki M."/>
            <person name="Suzuki K.-i.T."/>
            <person name="Hayashi T."/>
            <person name="Toyoda A."/>
            <person name="Oliveira C."/>
            <person name="Osipova E."/>
            <person name="Leigh N.D."/>
            <person name="Simon A."/>
            <person name="Yun M.H."/>
        </authorList>
    </citation>
    <scope>NUCLEOTIDE SEQUENCE</scope>
    <source>
        <strain evidence="1">20211129_DDA</strain>
        <tissue evidence="1">Liver</tissue>
    </source>
</reference>
<accession>A0AAV7W3Q5</accession>
<dbReference type="Proteomes" id="UP001066276">
    <property type="component" value="Chromosome 1_2"/>
</dbReference>
<gene>
    <name evidence="1" type="ORF">NDU88_002574</name>
</gene>
<comment type="caution">
    <text evidence="1">The sequence shown here is derived from an EMBL/GenBank/DDBJ whole genome shotgun (WGS) entry which is preliminary data.</text>
</comment>
<protein>
    <submittedName>
        <fullName evidence="1">Uncharacterized protein</fullName>
    </submittedName>
</protein>
<sequence>MPMLLRTFSTYMMKVNTQADFSHSRCCGLLPTPYGDYPSTPEYMSRGLLPHLRTLPIARPAFREESEEVVRTIIRRDCALERTERVCG</sequence>